<dbReference type="InterPro" id="IPR036372">
    <property type="entry name" value="BEACH_dom_sf"/>
</dbReference>
<organism evidence="5 6">
    <name type="scientific">Nematostella vectensis</name>
    <name type="common">Starlet sea anemone</name>
    <dbReference type="NCBI Taxonomy" id="45351"/>
    <lineage>
        <taxon>Eukaryota</taxon>
        <taxon>Metazoa</taxon>
        <taxon>Cnidaria</taxon>
        <taxon>Anthozoa</taxon>
        <taxon>Hexacorallia</taxon>
        <taxon>Actiniaria</taxon>
        <taxon>Edwardsiidae</taxon>
        <taxon>Nematostella</taxon>
    </lineage>
</organism>
<dbReference type="PhylomeDB" id="A7RNV7"/>
<dbReference type="SUPFAM" id="SSF50978">
    <property type="entry name" value="WD40 repeat-like"/>
    <property type="match status" value="1"/>
</dbReference>
<gene>
    <name evidence="5" type="ORF">NEMVEDRAFT_v1g88277</name>
</gene>
<accession>A7RNV7</accession>
<dbReference type="eggNOG" id="KOG1786">
    <property type="taxonomic scope" value="Eukaryota"/>
</dbReference>
<feature type="domain" description="BEACH" evidence="4">
    <location>
        <begin position="1"/>
        <end position="161"/>
    </location>
</feature>
<protein>
    <recommendedName>
        <fullName evidence="4">BEACH domain-containing protein</fullName>
    </recommendedName>
</protein>
<dbReference type="InterPro" id="IPR019775">
    <property type="entry name" value="WD40_repeat_CS"/>
</dbReference>
<dbReference type="PROSITE" id="PS50082">
    <property type="entry name" value="WD_REPEATS_2"/>
    <property type="match status" value="1"/>
</dbReference>
<keyword evidence="6" id="KW-1185">Reference proteome</keyword>
<dbReference type="SMART" id="SM01026">
    <property type="entry name" value="Beach"/>
    <property type="match status" value="1"/>
</dbReference>
<dbReference type="PROSITE" id="PS50294">
    <property type="entry name" value="WD_REPEATS_REGION"/>
    <property type="match status" value="1"/>
</dbReference>
<dbReference type="SMART" id="SM00320">
    <property type="entry name" value="WD40"/>
    <property type="match status" value="3"/>
</dbReference>
<dbReference type="SUPFAM" id="SSF81837">
    <property type="entry name" value="BEACH domain"/>
    <property type="match status" value="1"/>
</dbReference>
<dbReference type="InterPro" id="IPR036322">
    <property type="entry name" value="WD40_repeat_dom_sf"/>
</dbReference>
<evidence type="ECO:0000256" key="1">
    <source>
        <dbReference type="ARBA" id="ARBA00022574"/>
    </source>
</evidence>
<dbReference type="STRING" id="45351.A7RNV7"/>
<sequence>DGNFDQPDRTFHSLATTWRLSSYQSPTDVKELIPEFFFLPEFLENFEGFDFGFRQNGVRVMDVSLPPWAKNNPRLFILIHRQALETDIVSQHLHNWIDLIFGFKQTGKDAVEALNVFHPATYFGVDINSITDPISNKALKTMIETYGQTPTQLFTYPHSPRVTRKPQALSAADTASVSSLKLDAEVASFTGTFINRFTSSFSSENTIVGSITDTLAGGRYNAIISHSNTTLITMYQKADAAIDSERLLLSAVLSWAAMNGQLDVYHGGTSASPMLLMGTKTPDKVTRCAVSRKSLFIGSSTGALSVIPVKYNQATDCGIEVQGTRVRLYGHTQAITCLHVCHEFSVVVSAGQDGRAIIWDLNRLSYVRSLTHSNAVTAVSVSRTSGDIATVSNAESVGEEESDLYLWTVNGRPIAHKTCEITINCLDFSRAPEGLSVNVIATGLSNGAIRLWSTWDLQHIRDIAPEHHLHPITAVAFSEDSQRLFALNMHAKLMVWQRRDKSYPKPPTVISFPASYCAPRAPARDNRSNTDN</sequence>
<dbReference type="Gene3D" id="2.130.10.10">
    <property type="entry name" value="YVTN repeat-like/Quinoprotein amine dehydrogenase"/>
    <property type="match status" value="1"/>
</dbReference>
<dbReference type="Pfam" id="PF00400">
    <property type="entry name" value="WD40"/>
    <property type="match status" value="1"/>
</dbReference>
<dbReference type="OMA" id="CEITINC"/>
<feature type="non-terminal residue" evidence="5">
    <location>
        <position position="1"/>
    </location>
</feature>
<dbReference type="PROSITE" id="PS50197">
    <property type="entry name" value="BEACH"/>
    <property type="match status" value="1"/>
</dbReference>
<dbReference type="InterPro" id="IPR050865">
    <property type="entry name" value="BEACH_Domain"/>
</dbReference>
<dbReference type="InterPro" id="IPR001680">
    <property type="entry name" value="WD40_rpt"/>
</dbReference>
<evidence type="ECO:0000256" key="2">
    <source>
        <dbReference type="ARBA" id="ARBA00022737"/>
    </source>
</evidence>
<name>A7RNV7_NEMVE</name>
<dbReference type="PANTHER" id="PTHR13743:SF86">
    <property type="entry name" value="LYSOSOMAL-TRAFFICKING REGULATOR"/>
    <property type="match status" value="1"/>
</dbReference>
<reference evidence="5 6" key="1">
    <citation type="journal article" date="2007" name="Science">
        <title>Sea anemone genome reveals ancestral eumetazoan gene repertoire and genomic organization.</title>
        <authorList>
            <person name="Putnam N.H."/>
            <person name="Srivastava M."/>
            <person name="Hellsten U."/>
            <person name="Dirks B."/>
            <person name="Chapman J."/>
            <person name="Salamov A."/>
            <person name="Terry A."/>
            <person name="Shapiro H."/>
            <person name="Lindquist E."/>
            <person name="Kapitonov V.V."/>
            <person name="Jurka J."/>
            <person name="Genikhovich G."/>
            <person name="Grigoriev I.V."/>
            <person name="Lucas S.M."/>
            <person name="Steele R.E."/>
            <person name="Finnerty J.R."/>
            <person name="Technau U."/>
            <person name="Martindale M.Q."/>
            <person name="Rokhsar D.S."/>
        </authorList>
    </citation>
    <scope>NUCLEOTIDE SEQUENCE [LARGE SCALE GENOMIC DNA]</scope>
    <source>
        <strain evidence="6">CH2 X CH6</strain>
    </source>
</reference>
<evidence type="ECO:0000313" key="5">
    <source>
        <dbReference type="EMBL" id="EDO46742.1"/>
    </source>
</evidence>
<dbReference type="InterPro" id="IPR000409">
    <property type="entry name" value="BEACH_dom"/>
</dbReference>
<keyword evidence="2" id="KW-0677">Repeat</keyword>
<dbReference type="InterPro" id="IPR015943">
    <property type="entry name" value="WD40/YVTN_repeat-like_dom_sf"/>
</dbReference>
<dbReference type="Gene3D" id="1.10.1540.10">
    <property type="entry name" value="BEACH domain"/>
    <property type="match status" value="1"/>
</dbReference>
<dbReference type="PANTHER" id="PTHR13743">
    <property type="entry name" value="BEIGE/BEACH-RELATED"/>
    <property type="match status" value="1"/>
</dbReference>
<dbReference type="EMBL" id="DS469524">
    <property type="protein sequence ID" value="EDO46742.1"/>
    <property type="molecule type" value="Genomic_DNA"/>
</dbReference>
<feature type="repeat" description="WD" evidence="3">
    <location>
        <begin position="328"/>
        <end position="369"/>
    </location>
</feature>
<dbReference type="Pfam" id="PF02138">
    <property type="entry name" value="Beach"/>
    <property type="match status" value="1"/>
</dbReference>
<keyword evidence="1 3" id="KW-0853">WD repeat</keyword>
<dbReference type="InParanoid" id="A7RNV7"/>
<evidence type="ECO:0000256" key="3">
    <source>
        <dbReference type="PROSITE-ProRule" id="PRU00221"/>
    </source>
</evidence>
<proteinExistence type="predicted"/>
<dbReference type="HOGENOM" id="CLU_000218_5_4_1"/>
<dbReference type="AlphaFoldDB" id="A7RNV7"/>
<dbReference type="Proteomes" id="UP000001593">
    <property type="component" value="Unassembled WGS sequence"/>
</dbReference>
<dbReference type="CDD" id="cd06071">
    <property type="entry name" value="Beach"/>
    <property type="match status" value="1"/>
</dbReference>
<evidence type="ECO:0000259" key="4">
    <source>
        <dbReference type="PROSITE" id="PS50197"/>
    </source>
</evidence>
<evidence type="ECO:0000313" key="6">
    <source>
        <dbReference type="Proteomes" id="UP000001593"/>
    </source>
</evidence>
<dbReference type="PROSITE" id="PS00678">
    <property type="entry name" value="WD_REPEATS_1"/>
    <property type="match status" value="1"/>
</dbReference>